<reference evidence="2" key="1">
    <citation type="submission" date="2017-04" db="EMBL/GenBank/DDBJ databases">
        <authorList>
            <person name="Varghese N."/>
            <person name="Submissions S."/>
        </authorList>
    </citation>
    <scope>NUCLEOTIDE SEQUENCE [LARGE SCALE GENOMIC DNA]</scope>
    <source>
        <strain evidence="2">RKEM611</strain>
    </source>
</reference>
<organism evidence="1 2">
    <name type="scientific">Pseudobacteriovorax antillogorgiicola</name>
    <dbReference type="NCBI Taxonomy" id="1513793"/>
    <lineage>
        <taxon>Bacteria</taxon>
        <taxon>Pseudomonadati</taxon>
        <taxon>Bdellovibrionota</taxon>
        <taxon>Oligoflexia</taxon>
        <taxon>Oligoflexales</taxon>
        <taxon>Pseudobacteriovoracaceae</taxon>
        <taxon>Pseudobacteriovorax</taxon>
    </lineage>
</organism>
<name>A0A1Y6BMH0_9BACT</name>
<gene>
    <name evidence="1" type="ORF">SAMN06296036_10583</name>
</gene>
<sequence>MWTEKLVEQFKEDIKAELDHVENQEGQEGRDRVIQARIAQLEQGTDSESLLQLYIYLVSSLVLHVRTKNLTPQRVKKTITLANSILLAQGIKENTSRLSFLHGELHSIWSQIEWQGGHHWQAAWHQFLGYQVTRGANHREQGFQQLTMANRALRLGHVDSALEGYYKAQDLLSGDWLDKCQVNIIRSLRLADRRDESRSIIESTLAKTEISPSLHSEIIWEKLVHDLLDNGDLNPMLKSVKKKQPHHSTSHIIEVCLWAMIHPSKNWLQRIPSLENLKRKPDLKPARGDIFYEAAKTIFECYDSDIPLNRRLTSLGEKLALQNTQLNVDKELLVWAASTRWLIRSRNQILTKITLKEYQSLCQKLSSGKSIDLLGLGNLDS</sequence>
<dbReference type="Proteomes" id="UP000192907">
    <property type="component" value="Unassembled WGS sequence"/>
</dbReference>
<proteinExistence type="predicted"/>
<protein>
    <submittedName>
        <fullName evidence="1">Uncharacterized protein</fullName>
    </submittedName>
</protein>
<dbReference type="EMBL" id="FWZT01000005">
    <property type="protein sequence ID" value="SMF11389.1"/>
    <property type="molecule type" value="Genomic_DNA"/>
</dbReference>
<accession>A0A1Y6BMH0</accession>
<evidence type="ECO:0000313" key="1">
    <source>
        <dbReference type="EMBL" id="SMF11389.1"/>
    </source>
</evidence>
<keyword evidence="2" id="KW-1185">Reference proteome</keyword>
<dbReference type="AlphaFoldDB" id="A0A1Y6BMH0"/>
<evidence type="ECO:0000313" key="2">
    <source>
        <dbReference type="Proteomes" id="UP000192907"/>
    </source>
</evidence>